<keyword evidence="4" id="KW-1015">Disulfide bond</keyword>
<dbReference type="Gene3D" id="3.90.210.10">
    <property type="entry name" value="Heat-Labile Enterotoxin, subunit A"/>
    <property type="match status" value="1"/>
</dbReference>
<keyword evidence="6" id="KW-1185">Reference proteome</keyword>
<protein>
    <recommendedName>
        <fullName evidence="7">Heat Labile Enterotoxin Type Iib</fullName>
    </recommendedName>
</protein>
<proteinExistence type="predicted"/>
<name>A0A151GUP6_DRECN</name>
<dbReference type="GO" id="GO:0090729">
    <property type="term" value="F:toxin activity"/>
    <property type="evidence" value="ECO:0007669"/>
    <property type="project" value="UniProtKB-KW"/>
</dbReference>
<dbReference type="STRING" id="98403.A0A151GUP6"/>
<dbReference type="Pfam" id="PF01375">
    <property type="entry name" value="Enterotoxin_a"/>
    <property type="match status" value="1"/>
</dbReference>
<evidence type="ECO:0000256" key="1">
    <source>
        <dbReference type="ARBA" id="ARBA00022656"/>
    </source>
</evidence>
<gene>
    <name evidence="5" type="ORF">DCS_01880</name>
</gene>
<dbReference type="RefSeq" id="XP_040660094.1">
    <property type="nucleotide sequence ID" value="XM_040799211.1"/>
</dbReference>
<keyword evidence="1" id="KW-0800">Toxin</keyword>
<dbReference type="InterPro" id="IPR001144">
    <property type="entry name" value="Enterotoxin_A"/>
</dbReference>
<evidence type="ECO:0000256" key="2">
    <source>
        <dbReference type="ARBA" id="ARBA00022729"/>
    </source>
</evidence>
<evidence type="ECO:0000256" key="4">
    <source>
        <dbReference type="ARBA" id="ARBA00023157"/>
    </source>
</evidence>
<dbReference type="SUPFAM" id="SSF56399">
    <property type="entry name" value="ADP-ribosylation"/>
    <property type="match status" value="1"/>
</dbReference>
<reference evidence="5 6" key="1">
    <citation type="journal article" date="2016" name="Sci. Rep.">
        <title>Insights into Adaptations to a Near-Obligate Nematode Endoparasitic Lifestyle from the Finished Genome of Drechmeria coniospora.</title>
        <authorList>
            <person name="Zhang L."/>
            <person name="Zhou Z."/>
            <person name="Guo Q."/>
            <person name="Fokkens L."/>
            <person name="Miskei M."/>
            <person name="Pocsi I."/>
            <person name="Zhang W."/>
            <person name="Chen M."/>
            <person name="Wang L."/>
            <person name="Sun Y."/>
            <person name="Donzelli B.G."/>
            <person name="Gibson D.M."/>
            <person name="Nelson D.R."/>
            <person name="Luo J.G."/>
            <person name="Rep M."/>
            <person name="Liu H."/>
            <person name="Yang S."/>
            <person name="Wang J."/>
            <person name="Krasnoff S.B."/>
            <person name="Xu Y."/>
            <person name="Molnar I."/>
            <person name="Lin M."/>
        </authorList>
    </citation>
    <scope>NUCLEOTIDE SEQUENCE [LARGE SCALE GENOMIC DNA]</scope>
    <source>
        <strain evidence="5 6">ARSEF 6962</strain>
    </source>
</reference>
<comment type="caution">
    <text evidence="5">The sequence shown here is derived from an EMBL/GenBank/DDBJ whole genome shotgun (WGS) entry which is preliminary data.</text>
</comment>
<accession>A0A151GUP6</accession>
<dbReference type="GeneID" id="63714523"/>
<dbReference type="EMBL" id="LAYC01000001">
    <property type="protein sequence ID" value="KYK60742.1"/>
    <property type="molecule type" value="Genomic_DNA"/>
</dbReference>
<keyword evidence="3" id="KW-0843">Virulence</keyword>
<evidence type="ECO:0000313" key="6">
    <source>
        <dbReference type="Proteomes" id="UP000076580"/>
    </source>
</evidence>
<dbReference type="InParanoid" id="A0A151GUP6"/>
<evidence type="ECO:0000313" key="5">
    <source>
        <dbReference type="EMBL" id="KYK60742.1"/>
    </source>
</evidence>
<keyword evidence="2" id="KW-0732">Signal</keyword>
<organism evidence="5 6">
    <name type="scientific">Drechmeria coniospora</name>
    <name type="common">Nematophagous fungus</name>
    <name type="synonym">Meria coniospora</name>
    <dbReference type="NCBI Taxonomy" id="98403"/>
    <lineage>
        <taxon>Eukaryota</taxon>
        <taxon>Fungi</taxon>
        <taxon>Dikarya</taxon>
        <taxon>Ascomycota</taxon>
        <taxon>Pezizomycotina</taxon>
        <taxon>Sordariomycetes</taxon>
        <taxon>Hypocreomycetidae</taxon>
        <taxon>Hypocreales</taxon>
        <taxon>Ophiocordycipitaceae</taxon>
        <taxon>Drechmeria</taxon>
    </lineage>
</organism>
<evidence type="ECO:0000256" key="3">
    <source>
        <dbReference type="ARBA" id="ARBA00023026"/>
    </source>
</evidence>
<dbReference type="Proteomes" id="UP000076580">
    <property type="component" value="Chromosome 01"/>
</dbReference>
<evidence type="ECO:0008006" key="7">
    <source>
        <dbReference type="Google" id="ProtNLM"/>
    </source>
</evidence>
<dbReference type="AlphaFoldDB" id="A0A151GUP6"/>
<sequence>MAVGRGGFDVGDGAYELTLIAPHMISTGRTMRNQAALLVTLAALAAPLGASPVVPRASSTSSPTQLPAVVYRGDLIPPTSYMASGGIPPEFSDKEKVTAKSFSLFWHNIGTDYDGFGLGTRDFRSAYAATSSNFSPALAFAVANNPEDFGWMYRIHATPNMVDLVNSGFKPLFGSEAEFAALGGIRWDQVEAWLQIPKNVTKASKDGPVFKGITSEELERWETAEAFFKEFPDLKWVENPDYNPAYSQYRASEGQPQLAGKGENLPPALEQNAVDFMNRVGAAVGWKGKFPLVGPAPAAVSVDEERKKLKDHCAKSADPTACNGAATQCAARFHRDAKFEDFMACVVELTPKSAEPKV</sequence>